<evidence type="ECO:0000256" key="2">
    <source>
        <dbReference type="ARBA" id="ARBA00023125"/>
    </source>
</evidence>
<evidence type="ECO:0000256" key="1">
    <source>
        <dbReference type="ARBA" id="ARBA00023015"/>
    </source>
</evidence>
<evidence type="ECO:0000313" key="5">
    <source>
        <dbReference type="EMBL" id="OES46667.1"/>
    </source>
</evidence>
<sequence length="99" mass="11820">MGNVYRFEKETISQAIQRARVEEAESWLLLSSHPIAVISAWLLFTGQSHFTKIFKKHTGLTPKQYRQSIHISRLAFLYFHLKCRKNRIEMYFVFEKTLK</sequence>
<proteinExistence type="predicted"/>
<dbReference type="PANTHER" id="PTHR43280">
    <property type="entry name" value="ARAC-FAMILY TRANSCRIPTIONAL REGULATOR"/>
    <property type="match status" value="1"/>
</dbReference>
<dbReference type="InterPro" id="IPR018060">
    <property type="entry name" value="HTH_AraC"/>
</dbReference>
<keyword evidence="2" id="KW-0238">DNA-binding</keyword>
<dbReference type="Proteomes" id="UP000095658">
    <property type="component" value="Unassembled WGS sequence"/>
</dbReference>
<dbReference type="RefSeq" id="WP_069936830.1">
    <property type="nucleotide sequence ID" value="NZ_MAMP01000001.1"/>
</dbReference>
<gene>
    <name evidence="5" type="ORF">BA724_01000</name>
</gene>
<dbReference type="PANTHER" id="PTHR43280:SF34">
    <property type="entry name" value="ARAC-FAMILY TRANSCRIPTIONAL REGULATOR"/>
    <property type="match status" value="1"/>
</dbReference>
<evidence type="ECO:0000256" key="3">
    <source>
        <dbReference type="ARBA" id="ARBA00023163"/>
    </source>
</evidence>
<keyword evidence="1" id="KW-0805">Transcription regulation</keyword>
<evidence type="ECO:0000259" key="4">
    <source>
        <dbReference type="PROSITE" id="PS01124"/>
    </source>
</evidence>
<evidence type="ECO:0000313" key="6">
    <source>
        <dbReference type="Proteomes" id="UP000095658"/>
    </source>
</evidence>
<dbReference type="AlphaFoldDB" id="A0A1E7DUA3"/>
<keyword evidence="3" id="KW-0804">Transcription</keyword>
<dbReference type="GO" id="GO:0043565">
    <property type="term" value="F:sequence-specific DNA binding"/>
    <property type="evidence" value="ECO:0007669"/>
    <property type="project" value="InterPro"/>
</dbReference>
<dbReference type="SMART" id="SM00342">
    <property type="entry name" value="HTH_ARAC"/>
    <property type="match status" value="1"/>
</dbReference>
<dbReference type="EMBL" id="MAMP01000001">
    <property type="protein sequence ID" value="OES46667.1"/>
    <property type="molecule type" value="Genomic_DNA"/>
</dbReference>
<reference evidence="5 6" key="1">
    <citation type="submission" date="2016-06" db="EMBL/GenBank/DDBJ databases">
        <title>Domibacillus iocasae genome sequencing.</title>
        <authorList>
            <person name="Verma A."/>
            <person name="Pal Y."/>
            <person name="Ojha A.K."/>
            <person name="Krishnamurthi S."/>
        </authorList>
    </citation>
    <scope>NUCLEOTIDE SEQUENCE [LARGE SCALE GENOMIC DNA]</scope>
    <source>
        <strain evidence="5 6">DSM 29979</strain>
    </source>
</reference>
<organism evidence="5 6">
    <name type="scientific">Domibacillus iocasae</name>
    <dbReference type="NCBI Taxonomy" id="1714016"/>
    <lineage>
        <taxon>Bacteria</taxon>
        <taxon>Bacillati</taxon>
        <taxon>Bacillota</taxon>
        <taxon>Bacilli</taxon>
        <taxon>Bacillales</taxon>
        <taxon>Bacillaceae</taxon>
        <taxon>Domibacillus</taxon>
    </lineage>
</organism>
<name>A0A1E7DUA3_9BACI</name>
<dbReference type="Gene3D" id="1.10.10.60">
    <property type="entry name" value="Homeodomain-like"/>
    <property type="match status" value="1"/>
</dbReference>
<dbReference type="InterPro" id="IPR009057">
    <property type="entry name" value="Homeodomain-like_sf"/>
</dbReference>
<dbReference type="GO" id="GO:0003700">
    <property type="term" value="F:DNA-binding transcription factor activity"/>
    <property type="evidence" value="ECO:0007669"/>
    <property type="project" value="InterPro"/>
</dbReference>
<dbReference type="STRING" id="1714016.BA724_01000"/>
<feature type="domain" description="HTH araC/xylS-type" evidence="4">
    <location>
        <begin position="11"/>
        <end position="68"/>
    </location>
</feature>
<protein>
    <recommendedName>
        <fullName evidence="4">HTH araC/xylS-type domain-containing protein</fullName>
    </recommendedName>
</protein>
<dbReference type="PROSITE" id="PS01124">
    <property type="entry name" value="HTH_ARAC_FAMILY_2"/>
    <property type="match status" value="1"/>
</dbReference>
<dbReference type="SUPFAM" id="SSF46689">
    <property type="entry name" value="Homeodomain-like"/>
    <property type="match status" value="1"/>
</dbReference>
<accession>A0A1E7DUA3</accession>
<keyword evidence="6" id="KW-1185">Reference proteome</keyword>
<comment type="caution">
    <text evidence="5">The sequence shown here is derived from an EMBL/GenBank/DDBJ whole genome shotgun (WGS) entry which is preliminary data.</text>
</comment>
<dbReference type="Pfam" id="PF12833">
    <property type="entry name" value="HTH_18"/>
    <property type="match status" value="1"/>
</dbReference>